<dbReference type="Gene3D" id="2.160.20.10">
    <property type="entry name" value="Single-stranded right-handed beta-helix, Pectin lyase-like"/>
    <property type="match status" value="1"/>
</dbReference>
<dbReference type="Pfam" id="PF12708">
    <property type="entry name" value="Pect-lyase_RHGA_epim"/>
    <property type="match status" value="1"/>
</dbReference>
<name>A0A7X1AUN5_9BACT</name>
<sequence length="553" mass="61280">MAVLYGLLCLGLTSYGQSQQSANAAVPSEAKHDIVSNHADDSWRSVLYPEDWSPGYTVDGKFLHDFSYAGYHYGEKALPDTNAMPAINVTQSPYLVDNTGKADVTAKLQAIIDQLPPEGGVIYLPTGTYRVSPQGNNQGALVIERSNIVIRGDGPGKTFIFNDASEMHYKHVFKIAPKTNVSWNINGEHTRAWRISQDYPKPSKQIRLDDIAGLEVGDKIIIRNDLTQHMIDLVGMTGHWTPTQSPNRTLAYYRIIRSIDPATKTITLDIPIRGFLFQADNARVLPLTGEMLSEIGLEGFSIGMREHTGEGYKEEDYKIPGTVGHASYLSSAIHMTHTENSWIKEVHSFHPDVNETDYHLRSNGIKLIRSRLVTVQGCDLRLPQYRGGGGNGYLYTHNGQDNLIRDSYAESGRHNYDVGTMHATGNVTTNCTTTKGRLASDFHMFFSIGNLFDTMTCDVDSLEARAMRPWGYPVHGTTASQCVFWNTKGLNYPADRPNVIVQSHQHGDGYVIGTSGPAYLVDSTDHVEGVGKGDTLTPHSLYQDQLARRLQSK</sequence>
<reference evidence="2 3" key="1">
    <citation type="submission" date="2020-07" db="EMBL/GenBank/DDBJ databases">
        <authorList>
            <person name="Feng X."/>
        </authorList>
    </citation>
    <scope>NUCLEOTIDE SEQUENCE [LARGE SCALE GENOMIC DNA]</scope>
    <source>
        <strain evidence="2 3">JCM14086</strain>
    </source>
</reference>
<protein>
    <recommendedName>
        <fullName evidence="1">Rhamnogalacturonase A/B/Epimerase-like pectate lyase domain-containing protein</fullName>
    </recommendedName>
</protein>
<dbReference type="AlphaFoldDB" id="A0A7X1AUN5"/>
<organism evidence="2 3">
    <name type="scientific">Puniceicoccus vermicola</name>
    <dbReference type="NCBI Taxonomy" id="388746"/>
    <lineage>
        <taxon>Bacteria</taxon>
        <taxon>Pseudomonadati</taxon>
        <taxon>Verrucomicrobiota</taxon>
        <taxon>Opitutia</taxon>
        <taxon>Puniceicoccales</taxon>
        <taxon>Puniceicoccaceae</taxon>
        <taxon>Puniceicoccus</taxon>
    </lineage>
</organism>
<dbReference type="SUPFAM" id="SSF51126">
    <property type="entry name" value="Pectin lyase-like"/>
    <property type="match status" value="1"/>
</dbReference>
<dbReference type="InterPro" id="IPR024535">
    <property type="entry name" value="RHGA/B-epi-like_pectate_lyase"/>
</dbReference>
<feature type="domain" description="Rhamnogalacturonase A/B/Epimerase-like pectate lyase" evidence="1">
    <location>
        <begin position="94"/>
        <end position="180"/>
    </location>
</feature>
<dbReference type="Proteomes" id="UP000525652">
    <property type="component" value="Unassembled WGS sequence"/>
</dbReference>
<dbReference type="InterPro" id="IPR012334">
    <property type="entry name" value="Pectin_lyas_fold"/>
</dbReference>
<evidence type="ECO:0000313" key="3">
    <source>
        <dbReference type="Proteomes" id="UP000525652"/>
    </source>
</evidence>
<dbReference type="EMBL" id="JACHVA010000015">
    <property type="protein sequence ID" value="MBC2600338.1"/>
    <property type="molecule type" value="Genomic_DNA"/>
</dbReference>
<keyword evidence="3" id="KW-1185">Reference proteome</keyword>
<comment type="caution">
    <text evidence="2">The sequence shown here is derived from an EMBL/GenBank/DDBJ whole genome shotgun (WGS) entry which is preliminary data.</text>
</comment>
<evidence type="ECO:0000259" key="1">
    <source>
        <dbReference type="Pfam" id="PF12708"/>
    </source>
</evidence>
<evidence type="ECO:0000313" key="2">
    <source>
        <dbReference type="EMBL" id="MBC2600338.1"/>
    </source>
</evidence>
<dbReference type="InterPro" id="IPR011050">
    <property type="entry name" value="Pectin_lyase_fold/virulence"/>
</dbReference>
<accession>A0A7X1AUN5</accession>
<proteinExistence type="predicted"/>
<gene>
    <name evidence="2" type="ORF">H5P30_00930</name>
</gene>